<evidence type="ECO:0000313" key="2">
    <source>
        <dbReference type="EMBL" id="GCE23684.1"/>
    </source>
</evidence>
<feature type="transmembrane region" description="Helical" evidence="1">
    <location>
        <begin position="389"/>
        <end position="408"/>
    </location>
</feature>
<feature type="transmembrane region" description="Helical" evidence="1">
    <location>
        <begin position="147"/>
        <end position="165"/>
    </location>
</feature>
<dbReference type="Proteomes" id="UP000287188">
    <property type="component" value="Unassembled WGS sequence"/>
</dbReference>
<reference evidence="3" key="1">
    <citation type="submission" date="2018-12" db="EMBL/GenBank/DDBJ databases">
        <title>Tengunoibacter tsumagoiensis gen. nov., sp. nov., Dictyobacter kobayashii sp. nov., D. alpinus sp. nov., and D. joshuensis sp. nov. and description of Dictyobacteraceae fam. nov. within the order Ktedonobacterales isolated from Tengu-no-mugimeshi.</title>
        <authorList>
            <person name="Wang C.M."/>
            <person name="Zheng Y."/>
            <person name="Sakai Y."/>
            <person name="Toyoda A."/>
            <person name="Minakuchi Y."/>
            <person name="Abe K."/>
            <person name="Yokota A."/>
            <person name="Yabe S."/>
        </authorList>
    </citation>
    <scope>NUCLEOTIDE SEQUENCE [LARGE SCALE GENOMIC DNA]</scope>
    <source>
        <strain evidence="3">Uno11</strain>
    </source>
</reference>
<keyword evidence="1" id="KW-1133">Transmembrane helix</keyword>
<organism evidence="2 3">
    <name type="scientific">Dictyobacter kobayashii</name>
    <dbReference type="NCBI Taxonomy" id="2014872"/>
    <lineage>
        <taxon>Bacteria</taxon>
        <taxon>Bacillati</taxon>
        <taxon>Chloroflexota</taxon>
        <taxon>Ktedonobacteria</taxon>
        <taxon>Ktedonobacterales</taxon>
        <taxon>Dictyobacteraceae</taxon>
        <taxon>Dictyobacter</taxon>
    </lineage>
</organism>
<dbReference type="RefSeq" id="WP_126557070.1">
    <property type="nucleotide sequence ID" value="NZ_BIFS01000002.1"/>
</dbReference>
<proteinExistence type="predicted"/>
<evidence type="ECO:0000256" key="1">
    <source>
        <dbReference type="SAM" id="Phobius"/>
    </source>
</evidence>
<evidence type="ECO:0008006" key="4">
    <source>
        <dbReference type="Google" id="ProtNLM"/>
    </source>
</evidence>
<gene>
    <name evidence="2" type="ORF">KDK_74840</name>
</gene>
<dbReference type="EMBL" id="BIFS01000002">
    <property type="protein sequence ID" value="GCE23684.1"/>
    <property type="molecule type" value="Genomic_DNA"/>
</dbReference>
<comment type="caution">
    <text evidence="2">The sequence shown here is derived from an EMBL/GenBank/DDBJ whole genome shotgun (WGS) entry which is preliminary data.</text>
</comment>
<feature type="transmembrane region" description="Helical" evidence="1">
    <location>
        <begin position="429"/>
        <end position="447"/>
    </location>
</feature>
<feature type="transmembrane region" description="Helical" evidence="1">
    <location>
        <begin position="12"/>
        <end position="37"/>
    </location>
</feature>
<name>A0A402AXA3_9CHLR</name>
<feature type="transmembrane region" description="Helical" evidence="1">
    <location>
        <begin position="177"/>
        <end position="195"/>
    </location>
</feature>
<accession>A0A402AXA3</accession>
<protein>
    <recommendedName>
        <fullName evidence="4">Glycosyltransferase RgtA/B/C/D-like domain-containing protein</fullName>
    </recommendedName>
</protein>
<feature type="transmembrane region" description="Helical" evidence="1">
    <location>
        <begin position="319"/>
        <end position="339"/>
    </location>
</feature>
<feature type="transmembrane region" description="Helical" evidence="1">
    <location>
        <begin position="90"/>
        <end position="108"/>
    </location>
</feature>
<sequence>MRDIGLLYRKFHSYGLIAAAIIAIALALRVILVLLHWPATNSDEGIMAIIANDIAYHGKSPLMFYGQDYMGVIEAYLGAFFYHLTGGPSITALRLGVILLMGLFFIIMYRLTSLIYNPKLALMTLAFLGVITLSYVGRLVLGTGGSAETLVFGSLSFLVAAYLSYTYKRQVPIKTRLLRLLGYLLFGIIVGLGIWSDMVGLALYAMATLLLLVFCWREIFIWGGWLVGLLGGAIGLLPTIIYSLQIGKSPIDDLLGKAESAPLSATPEQLSLWHKIVETFQVSLPTATASPFCPVIEYPFMGDNTRRSLGCGIIQSSWSIGYVLLIIASITITIIALRYLRKNREGVSEAEQHQKQVTYVTRLCMLGSAILALLIYINSAGPVNQPGYHARYIISLLVATPAILAPLYDAARHLRQELKWARLRFYGSRAILVALAVIFIAGTWIAFTEVPKAQAASARREHLISQLTALHVSYLYTDYWTCYSLVVATMNTSHPITCAVIDDQLSNKHNRIKSFETAVDHSKRPPFMCATDLSLTTKDTYNCLPAATALVKKTNDKIGRYFVRHVLDGYILYRPEPRS</sequence>
<dbReference type="OrthoDB" id="142716at2"/>
<keyword evidence="1" id="KW-0812">Transmembrane</keyword>
<dbReference type="AlphaFoldDB" id="A0A402AXA3"/>
<keyword evidence="1" id="KW-0472">Membrane</keyword>
<keyword evidence="3" id="KW-1185">Reference proteome</keyword>
<feature type="transmembrane region" description="Helical" evidence="1">
    <location>
        <begin position="224"/>
        <end position="244"/>
    </location>
</feature>
<feature type="transmembrane region" description="Helical" evidence="1">
    <location>
        <begin position="359"/>
        <end position="377"/>
    </location>
</feature>
<feature type="transmembrane region" description="Helical" evidence="1">
    <location>
        <begin position="120"/>
        <end position="141"/>
    </location>
</feature>
<feature type="transmembrane region" description="Helical" evidence="1">
    <location>
        <begin position="201"/>
        <end position="217"/>
    </location>
</feature>
<evidence type="ECO:0000313" key="3">
    <source>
        <dbReference type="Proteomes" id="UP000287188"/>
    </source>
</evidence>